<gene>
    <name evidence="11" type="ORF">CYMTET_34063</name>
</gene>
<feature type="transmembrane region" description="Helical" evidence="9">
    <location>
        <begin position="544"/>
        <end position="561"/>
    </location>
</feature>
<feature type="compositionally biased region" description="Polar residues" evidence="8">
    <location>
        <begin position="1"/>
        <end position="22"/>
    </location>
</feature>
<dbReference type="InterPro" id="IPR027417">
    <property type="entry name" value="P-loop_NTPase"/>
</dbReference>
<evidence type="ECO:0000256" key="8">
    <source>
        <dbReference type="SAM" id="MobiDB-lite"/>
    </source>
</evidence>
<dbReference type="GO" id="GO:0016020">
    <property type="term" value="C:membrane"/>
    <property type="evidence" value="ECO:0007669"/>
    <property type="project" value="UniProtKB-SubCell"/>
</dbReference>
<dbReference type="PROSITE" id="PS00211">
    <property type="entry name" value="ABC_TRANSPORTER_1"/>
    <property type="match status" value="1"/>
</dbReference>
<keyword evidence="3 9" id="KW-0812">Transmembrane</keyword>
<name>A0AAE0FBS8_9CHLO</name>
<evidence type="ECO:0000256" key="1">
    <source>
        <dbReference type="ARBA" id="ARBA00004141"/>
    </source>
</evidence>
<dbReference type="CDD" id="cd03213">
    <property type="entry name" value="ABCG_EPDR"/>
    <property type="match status" value="1"/>
</dbReference>
<dbReference type="InterPro" id="IPR043926">
    <property type="entry name" value="ABCG_dom"/>
</dbReference>
<dbReference type="GO" id="GO:0005524">
    <property type="term" value="F:ATP binding"/>
    <property type="evidence" value="ECO:0007669"/>
    <property type="project" value="UniProtKB-KW"/>
</dbReference>
<evidence type="ECO:0000313" key="12">
    <source>
        <dbReference type="Proteomes" id="UP001190700"/>
    </source>
</evidence>
<dbReference type="Pfam" id="PF01061">
    <property type="entry name" value="ABC2_membrane"/>
    <property type="match status" value="1"/>
</dbReference>
<evidence type="ECO:0000259" key="10">
    <source>
        <dbReference type="PROSITE" id="PS50893"/>
    </source>
</evidence>
<feature type="domain" description="ABC transporter" evidence="10">
    <location>
        <begin position="59"/>
        <end position="305"/>
    </location>
</feature>
<dbReference type="InterPro" id="IPR050352">
    <property type="entry name" value="ABCG_transporters"/>
</dbReference>
<dbReference type="InterPro" id="IPR017871">
    <property type="entry name" value="ABC_transporter-like_CS"/>
</dbReference>
<dbReference type="SMART" id="SM00382">
    <property type="entry name" value="AAA"/>
    <property type="match status" value="1"/>
</dbReference>
<dbReference type="InterPro" id="IPR003439">
    <property type="entry name" value="ABC_transporter-like_ATP-bd"/>
</dbReference>
<evidence type="ECO:0000256" key="9">
    <source>
        <dbReference type="SAM" id="Phobius"/>
    </source>
</evidence>
<dbReference type="Pfam" id="PF00005">
    <property type="entry name" value="ABC_tran"/>
    <property type="match status" value="1"/>
</dbReference>
<sequence>MESENSSEAQVSLALQANAEDTTASEDKALSLVAVEIPETGPEGDTLPHQGAPGKGINLQWSNLVYTIEDPQKKTSRCILDNVSGEVYPKQLLALMGPSGSGKTSLLNSLAGRVPQTKNAVLTGTHLVNGNSGVNMSKVSAYVLQDDALFALSTVFETLMFTAQLRLPGDLSVKAKEERVMEVITELNLIEATHTSIGNDRVRGVSGGERKRVSIGTELLHKPSLIFCDEPTSGLDSFQAQNVMGTLKELASRGNTVVCSIHQPRSSIYNMLDLIVLLAQGGVVYNGLAGEECEVYFAAIGYPVPKGFNPADHFLDVICVDHRTEESSSQSKARVETLLTRHAQSADDSASKSLIPQSSCKLVNAMLTSTAGAGHSSFLIPFMLLVRRSWREQMRDFVALCMKYLMNVFFTAVFGIVYWRMAFDQVSLQNRTGILFFQAMNQAFGSTIGISQVIPRQLQIVWRERASNMYNVLPYYCATMFITIPLEFLPQIVYTLVIYFMTNLRNGWDHFFIYLGVMVLENFVGISVGLLLSASLPSVEMAPNIAPAIVILFLMFSGYFLNEESLPDVLGWLKYISFILYSFQALCVNEFKDAKFSCSSEDQVCYDGNTWLESYLKFGEVKIYENCIILAGMMVGWNILAVSVLQFNRPRFLNFQNADSSKLSPTELKNPVAVKTSGDILNFVN</sequence>
<reference evidence="11 12" key="1">
    <citation type="journal article" date="2015" name="Genome Biol. Evol.">
        <title>Comparative Genomics of a Bacterivorous Green Alga Reveals Evolutionary Causalities and Consequences of Phago-Mixotrophic Mode of Nutrition.</title>
        <authorList>
            <person name="Burns J.A."/>
            <person name="Paasch A."/>
            <person name="Narechania A."/>
            <person name="Kim E."/>
        </authorList>
    </citation>
    <scope>NUCLEOTIDE SEQUENCE [LARGE SCALE GENOMIC DNA]</scope>
    <source>
        <strain evidence="11 12">PLY_AMNH</strain>
    </source>
</reference>
<dbReference type="InterPro" id="IPR013525">
    <property type="entry name" value="ABC2_TM"/>
</dbReference>
<feature type="transmembrane region" description="Helical" evidence="9">
    <location>
        <begin position="511"/>
        <end position="532"/>
    </location>
</feature>
<dbReference type="Proteomes" id="UP001190700">
    <property type="component" value="Unassembled WGS sequence"/>
</dbReference>
<dbReference type="SUPFAM" id="SSF52540">
    <property type="entry name" value="P-loop containing nucleoside triphosphate hydrolases"/>
    <property type="match status" value="1"/>
</dbReference>
<keyword evidence="12" id="KW-1185">Reference proteome</keyword>
<feature type="transmembrane region" description="Helical" evidence="9">
    <location>
        <begin position="362"/>
        <end position="385"/>
    </location>
</feature>
<dbReference type="Gene3D" id="3.40.50.300">
    <property type="entry name" value="P-loop containing nucleotide triphosphate hydrolases"/>
    <property type="match status" value="1"/>
</dbReference>
<evidence type="ECO:0000256" key="7">
    <source>
        <dbReference type="ARBA" id="ARBA00023136"/>
    </source>
</evidence>
<accession>A0AAE0FBS8</accession>
<protein>
    <recommendedName>
        <fullName evidence="10">ABC transporter domain-containing protein</fullName>
    </recommendedName>
</protein>
<proteinExistence type="predicted"/>
<organism evidence="11 12">
    <name type="scientific">Cymbomonas tetramitiformis</name>
    <dbReference type="NCBI Taxonomy" id="36881"/>
    <lineage>
        <taxon>Eukaryota</taxon>
        <taxon>Viridiplantae</taxon>
        <taxon>Chlorophyta</taxon>
        <taxon>Pyramimonadophyceae</taxon>
        <taxon>Pyramimonadales</taxon>
        <taxon>Pyramimonadaceae</taxon>
        <taxon>Cymbomonas</taxon>
    </lineage>
</organism>
<feature type="region of interest" description="Disordered" evidence="8">
    <location>
        <begin position="1"/>
        <end position="25"/>
    </location>
</feature>
<evidence type="ECO:0000256" key="4">
    <source>
        <dbReference type="ARBA" id="ARBA00022741"/>
    </source>
</evidence>
<dbReference type="GO" id="GO:0016887">
    <property type="term" value="F:ATP hydrolysis activity"/>
    <property type="evidence" value="ECO:0007669"/>
    <property type="project" value="InterPro"/>
</dbReference>
<evidence type="ECO:0000256" key="5">
    <source>
        <dbReference type="ARBA" id="ARBA00022840"/>
    </source>
</evidence>
<dbReference type="AlphaFoldDB" id="A0AAE0FBS8"/>
<feature type="transmembrane region" description="Helical" evidence="9">
    <location>
        <begin position="475"/>
        <end position="499"/>
    </location>
</feature>
<dbReference type="PANTHER" id="PTHR48041:SF41">
    <property type="entry name" value="ABC TRANSPORTER G FAMILY"/>
    <property type="match status" value="1"/>
</dbReference>
<feature type="transmembrane region" description="Helical" evidence="9">
    <location>
        <begin position="397"/>
        <end position="421"/>
    </location>
</feature>
<keyword evidence="6 9" id="KW-1133">Transmembrane helix</keyword>
<keyword evidence="2" id="KW-0813">Transport</keyword>
<dbReference type="GO" id="GO:0140359">
    <property type="term" value="F:ABC-type transporter activity"/>
    <property type="evidence" value="ECO:0007669"/>
    <property type="project" value="InterPro"/>
</dbReference>
<comment type="subcellular location">
    <subcellularLocation>
        <location evidence="1">Membrane</location>
        <topology evidence="1">Multi-pass membrane protein</topology>
    </subcellularLocation>
</comment>
<evidence type="ECO:0000256" key="3">
    <source>
        <dbReference type="ARBA" id="ARBA00022692"/>
    </source>
</evidence>
<dbReference type="Pfam" id="PF19055">
    <property type="entry name" value="ABC2_membrane_7"/>
    <property type="match status" value="1"/>
</dbReference>
<keyword evidence="7 9" id="KW-0472">Membrane</keyword>
<comment type="caution">
    <text evidence="11">The sequence shown here is derived from an EMBL/GenBank/DDBJ whole genome shotgun (WGS) entry which is preliminary data.</text>
</comment>
<dbReference type="InterPro" id="IPR003593">
    <property type="entry name" value="AAA+_ATPase"/>
</dbReference>
<dbReference type="PANTHER" id="PTHR48041">
    <property type="entry name" value="ABC TRANSPORTER G FAMILY MEMBER 28"/>
    <property type="match status" value="1"/>
</dbReference>
<evidence type="ECO:0000256" key="2">
    <source>
        <dbReference type="ARBA" id="ARBA00022448"/>
    </source>
</evidence>
<dbReference type="PROSITE" id="PS50893">
    <property type="entry name" value="ABC_TRANSPORTER_2"/>
    <property type="match status" value="1"/>
</dbReference>
<evidence type="ECO:0000313" key="11">
    <source>
        <dbReference type="EMBL" id="KAK3256822.1"/>
    </source>
</evidence>
<keyword evidence="4" id="KW-0547">Nucleotide-binding</keyword>
<feature type="transmembrane region" description="Helical" evidence="9">
    <location>
        <begin position="623"/>
        <end position="645"/>
    </location>
</feature>
<keyword evidence="5" id="KW-0067">ATP-binding</keyword>
<evidence type="ECO:0000256" key="6">
    <source>
        <dbReference type="ARBA" id="ARBA00022989"/>
    </source>
</evidence>
<dbReference type="EMBL" id="LGRX02021300">
    <property type="protein sequence ID" value="KAK3256822.1"/>
    <property type="molecule type" value="Genomic_DNA"/>
</dbReference>